<gene>
    <name evidence="7" type="ORF">F3Y22_tig00110983pilonHSYRG00005</name>
</gene>
<evidence type="ECO:0000256" key="2">
    <source>
        <dbReference type="ARBA" id="ARBA00023274"/>
    </source>
</evidence>
<dbReference type="UniPathway" id="UPA00143"/>
<evidence type="ECO:0000256" key="3">
    <source>
        <dbReference type="ARBA" id="ARBA00043969"/>
    </source>
</evidence>
<keyword evidence="6" id="KW-0472">Membrane</keyword>
<reference evidence="7" key="1">
    <citation type="submission" date="2019-09" db="EMBL/GenBank/DDBJ databases">
        <title>Draft genome information of white flower Hibiscus syriacus.</title>
        <authorList>
            <person name="Kim Y.-M."/>
        </authorList>
    </citation>
    <scope>NUCLEOTIDE SEQUENCE [LARGE SCALE GENOMIC DNA]</scope>
    <source>
        <strain evidence="7">YM2019G1</strain>
    </source>
</reference>
<name>A0A6A2ZA01_HIBSY</name>
<evidence type="ECO:0000256" key="1">
    <source>
        <dbReference type="ARBA" id="ARBA00022980"/>
    </source>
</evidence>
<dbReference type="GO" id="GO:1990904">
    <property type="term" value="C:ribonucleoprotein complex"/>
    <property type="evidence" value="ECO:0007669"/>
    <property type="project" value="UniProtKB-KW"/>
</dbReference>
<dbReference type="GO" id="GO:0005840">
    <property type="term" value="C:ribosome"/>
    <property type="evidence" value="ECO:0007669"/>
    <property type="project" value="UniProtKB-KW"/>
</dbReference>
<protein>
    <recommendedName>
        <fullName evidence="4">60S ribosomal protein L41</fullName>
    </recommendedName>
</protein>
<accession>A0A6A2ZA01</accession>
<keyword evidence="6" id="KW-0812">Transmembrane</keyword>
<keyword evidence="1 4" id="KW-0689">Ribosomal protein</keyword>
<evidence type="ECO:0000256" key="4">
    <source>
        <dbReference type="RuleBase" id="RU368055"/>
    </source>
</evidence>
<dbReference type="GO" id="GO:0003735">
    <property type="term" value="F:structural constituent of ribosome"/>
    <property type="evidence" value="ECO:0007669"/>
    <property type="project" value="UniProtKB-UniRule"/>
</dbReference>
<keyword evidence="8" id="KW-1185">Reference proteome</keyword>
<proteinExistence type="inferred from homology"/>
<dbReference type="InterPro" id="IPR007836">
    <property type="entry name" value="Ribosomal_eS32"/>
</dbReference>
<comment type="subunit">
    <text evidence="4">Component of the large ribosomal subunit.</text>
</comment>
<comment type="caution">
    <text evidence="7">The sequence shown here is derived from an EMBL/GenBank/DDBJ whole genome shotgun (WGS) entry which is preliminary data.</text>
</comment>
<dbReference type="Proteomes" id="UP000436088">
    <property type="component" value="Unassembled WGS sequence"/>
</dbReference>
<feature type="compositionally biased region" description="Basic residues" evidence="5">
    <location>
        <begin position="172"/>
        <end position="194"/>
    </location>
</feature>
<evidence type="ECO:0000313" key="8">
    <source>
        <dbReference type="Proteomes" id="UP000436088"/>
    </source>
</evidence>
<feature type="region of interest" description="Disordered" evidence="5">
    <location>
        <begin position="171"/>
        <end position="194"/>
    </location>
</feature>
<dbReference type="GO" id="GO:0006412">
    <property type="term" value="P:translation"/>
    <property type="evidence" value="ECO:0007669"/>
    <property type="project" value="InterPro"/>
</dbReference>
<keyword evidence="6" id="KW-1133">Transmembrane helix</keyword>
<evidence type="ECO:0000313" key="7">
    <source>
        <dbReference type="EMBL" id="KAE8688527.1"/>
    </source>
</evidence>
<evidence type="ECO:0000256" key="5">
    <source>
        <dbReference type="SAM" id="MobiDB-lite"/>
    </source>
</evidence>
<evidence type="ECO:0000256" key="6">
    <source>
        <dbReference type="SAM" id="Phobius"/>
    </source>
</evidence>
<feature type="transmembrane region" description="Helical" evidence="6">
    <location>
        <begin position="29"/>
        <end position="51"/>
    </location>
</feature>
<sequence length="194" mass="22300">MASSQHSHSFHCHYAELEDHHLRIRGRTLFIIVLLILITLIVALVFIYARWACRFNRNAMFPTSHALPDPQLRGLDPAAINSLPVTMFTLEIAVQTESCICLGVLEDGEKVRFCRPVTIRIIPSVLISGSAVSRVARSVGLLSELTVTVEEPKPRDQSAERNQFRSLSAMRAKWKKKRMRRLKRKRRKMRQRSK</sequence>
<dbReference type="Pfam" id="PF05162">
    <property type="entry name" value="Ribosomal_L41"/>
    <property type="match status" value="1"/>
</dbReference>
<keyword evidence="2 4" id="KW-0687">Ribonucleoprotein</keyword>
<organism evidence="7 8">
    <name type="scientific">Hibiscus syriacus</name>
    <name type="common">Rose of Sharon</name>
    <dbReference type="NCBI Taxonomy" id="106335"/>
    <lineage>
        <taxon>Eukaryota</taxon>
        <taxon>Viridiplantae</taxon>
        <taxon>Streptophyta</taxon>
        <taxon>Embryophyta</taxon>
        <taxon>Tracheophyta</taxon>
        <taxon>Spermatophyta</taxon>
        <taxon>Magnoliopsida</taxon>
        <taxon>eudicotyledons</taxon>
        <taxon>Gunneridae</taxon>
        <taxon>Pentapetalae</taxon>
        <taxon>rosids</taxon>
        <taxon>malvids</taxon>
        <taxon>Malvales</taxon>
        <taxon>Malvaceae</taxon>
        <taxon>Malvoideae</taxon>
        <taxon>Hibiscus</taxon>
    </lineage>
</organism>
<dbReference type="EMBL" id="VEPZ02001186">
    <property type="protein sequence ID" value="KAE8688527.1"/>
    <property type="molecule type" value="Genomic_DNA"/>
</dbReference>
<dbReference type="GO" id="GO:0016567">
    <property type="term" value="P:protein ubiquitination"/>
    <property type="evidence" value="ECO:0007669"/>
    <property type="project" value="UniProtKB-UniPathway"/>
</dbReference>
<dbReference type="AlphaFoldDB" id="A0A6A2ZA01"/>
<comment type="similarity">
    <text evidence="3 4">Belongs to the eukaryotic ribosomal protein eS32 family.</text>
</comment>